<dbReference type="PATRIC" id="fig|1132509.6.peg.3705"/>
<protein>
    <submittedName>
        <fullName evidence="4">MarR family transcriptional regulator</fullName>
    </submittedName>
</protein>
<dbReference type="RefSeq" id="WP_007695675.1">
    <property type="nucleotide sequence ID" value="NZ_AJRK01000185.1"/>
</dbReference>
<keyword evidence="5" id="KW-1185">Reference proteome</keyword>
<comment type="caution">
    <text evidence="4">The sequence shown here is derived from an EMBL/GenBank/DDBJ whole genome shotgun (WGS) entry which is preliminary data.</text>
</comment>
<dbReference type="Proteomes" id="UP000011566">
    <property type="component" value="Unassembled WGS sequence"/>
</dbReference>
<evidence type="ECO:0000259" key="2">
    <source>
        <dbReference type="Pfam" id="PF08350"/>
    </source>
</evidence>
<feature type="domain" description="HVO-A0261-like N-terminal" evidence="3">
    <location>
        <begin position="6"/>
        <end position="86"/>
    </location>
</feature>
<reference evidence="4 5" key="1">
    <citation type="journal article" date="2014" name="PLoS Genet.">
        <title>Phylogenetically driven sequencing of extremely halophilic archaea reveals strategies for static and dynamic osmo-response.</title>
        <authorList>
            <person name="Becker E.A."/>
            <person name="Seitzer P.M."/>
            <person name="Tritt A."/>
            <person name="Larsen D."/>
            <person name="Krusor M."/>
            <person name="Yao A.I."/>
            <person name="Wu D."/>
            <person name="Madern D."/>
            <person name="Eisen J.A."/>
            <person name="Darling A.E."/>
            <person name="Facciotti M.T."/>
        </authorList>
    </citation>
    <scope>NUCLEOTIDE SEQUENCE [LARGE SCALE GENOMIC DNA]</scope>
    <source>
        <strain evidence="4 5">100A6</strain>
    </source>
</reference>
<organism evidence="4 5">
    <name type="scientific">Halococcus hamelinensis 100A6</name>
    <dbReference type="NCBI Taxonomy" id="1132509"/>
    <lineage>
        <taxon>Archaea</taxon>
        <taxon>Methanobacteriati</taxon>
        <taxon>Methanobacteriota</taxon>
        <taxon>Stenosarchaea group</taxon>
        <taxon>Halobacteria</taxon>
        <taxon>Halobacteriales</taxon>
        <taxon>Halococcaceae</taxon>
        <taxon>Halococcus</taxon>
    </lineage>
</organism>
<dbReference type="Pfam" id="PF08350">
    <property type="entry name" value="FilR1_middle"/>
    <property type="match status" value="1"/>
</dbReference>
<dbReference type="Pfam" id="PF25213">
    <property type="entry name" value="HVO_A0261_N"/>
    <property type="match status" value="1"/>
</dbReference>
<dbReference type="Gene3D" id="1.10.10.10">
    <property type="entry name" value="Winged helix-like DNA-binding domain superfamily/Winged helix DNA-binding domain"/>
    <property type="match status" value="1"/>
</dbReference>
<dbReference type="InterPro" id="IPR013561">
    <property type="entry name" value="FilR1_middle_dom"/>
</dbReference>
<dbReference type="AlphaFoldDB" id="M0LV73"/>
<accession>M0LV73</accession>
<name>M0LV73_9EURY</name>
<feature type="region of interest" description="Disordered" evidence="1">
    <location>
        <begin position="253"/>
        <end position="274"/>
    </location>
</feature>
<evidence type="ECO:0000259" key="3">
    <source>
        <dbReference type="Pfam" id="PF25213"/>
    </source>
</evidence>
<gene>
    <name evidence="4" type="ORF">C447_15941</name>
</gene>
<dbReference type="CDD" id="cd00090">
    <property type="entry name" value="HTH_ARSR"/>
    <property type="match status" value="1"/>
</dbReference>
<feature type="domain" description="Methanogenesis regulatory protein FilR1 middle" evidence="2">
    <location>
        <begin position="122"/>
        <end position="254"/>
    </location>
</feature>
<dbReference type="SUPFAM" id="SSF46785">
    <property type="entry name" value="Winged helix' DNA-binding domain"/>
    <property type="match status" value="1"/>
</dbReference>
<dbReference type="InterPro" id="IPR036390">
    <property type="entry name" value="WH_DNA-bd_sf"/>
</dbReference>
<evidence type="ECO:0000256" key="1">
    <source>
        <dbReference type="SAM" id="MobiDB-lite"/>
    </source>
</evidence>
<dbReference type="eggNOG" id="arCOG02808">
    <property type="taxonomic scope" value="Archaea"/>
</dbReference>
<evidence type="ECO:0000313" key="4">
    <source>
        <dbReference type="EMBL" id="EMA36279.1"/>
    </source>
</evidence>
<dbReference type="EMBL" id="AOMB01000042">
    <property type="protein sequence ID" value="EMA36279.1"/>
    <property type="molecule type" value="Genomic_DNA"/>
</dbReference>
<dbReference type="InterPro" id="IPR011991">
    <property type="entry name" value="ArsR-like_HTH"/>
</dbReference>
<sequence length="274" mass="30455">MSELREIVECLCNSPQRLEILDVLGDARMDVREVMEALDSPRSTVQRNLSVLEEQGWVERTSSGYTATTIGDLLCREFVEMGETATKIERMAPFLNTVDAPEEVAVDRLSDVLVTTPEPTRPYFPRKRLLEIFGEEVDRVRGLLPVVSSFSVEEARRADADNEPNGEYVVSSAAFDALHDQYAGEGVDGAEIDPPAHIDVWVYNGDLPYGLFVSDDALALAAYDEFGRMQVLVESTSETAIKWGKRVYEAYRRQSTPPSEAATPSVAGDRELVE</sequence>
<dbReference type="OrthoDB" id="330490at2157"/>
<dbReference type="InterPro" id="IPR036388">
    <property type="entry name" value="WH-like_DNA-bd_sf"/>
</dbReference>
<proteinExistence type="predicted"/>
<evidence type="ECO:0000313" key="5">
    <source>
        <dbReference type="Proteomes" id="UP000011566"/>
    </source>
</evidence>
<dbReference type="InterPro" id="IPR057527">
    <property type="entry name" value="HVO_A0261-like_N"/>
</dbReference>